<protein>
    <recommendedName>
        <fullName evidence="4">DUF4352 domain-containing protein</fullName>
    </recommendedName>
</protein>
<evidence type="ECO:0000313" key="2">
    <source>
        <dbReference type="EMBL" id="PJE69719.1"/>
    </source>
</evidence>
<evidence type="ECO:0000313" key="3">
    <source>
        <dbReference type="Proteomes" id="UP000236946"/>
    </source>
</evidence>
<gene>
    <name evidence="2" type="ORF">COU98_00490</name>
</gene>
<reference evidence="3" key="1">
    <citation type="submission" date="2017-09" db="EMBL/GenBank/DDBJ databases">
        <title>Depth-based differentiation of microbial function through sediment-hosted aquifers and enrichment of novel symbionts in the deep terrestrial subsurface.</title>
        <authorList>
            <person name="Probst A.J."/>
            <person name="Ladd B."/>
            <person name="Jarett J.K."/>
            <person name="Geller-Mcgrath D.E."/>
            <person name="Sieber C.M.K."/>
            <person name="Emerson J.B."/>
            <person name="Anantharaman K."/>
            <person name="Thomas B.C."/>
            <person name="Malmstrom R."/>
            <person name="Stieglmeier M."/>
            <person name="Klingl A."/>
            <person name="Woyke T."/>
            <person name="Ryan C.M."/>
            <person name="Banfield J.F."/>
        </authorList>
    </citation>
    <scope>NUCLEOTIDE SEQUENCE [LARGE SCALE GENOMIC DNA]</scope>
</reference>
<accession>A0A2H9T1Z8</accession>
<evidence type="ECO:0008006" key="4">
    <source>
        <dbReference type="Google" id="ProtNLM"/>
    </source>
</evidence>
<keyword evidence="1" id="KW-1133">Transmembrane helix</keyword>
<comment type="caution">
    <text evidence="2">The sequence shown here is derived from an EMBL/GenBank/DDBJ whole genome shotgun (WGS) entry which is preliminary data.</text>
</comment>
<sequence>MLNKNLRKDFGGLSGGLLIFGGIVVVAAIIVIIVVSVTGRSPKPSSNGGITPTPTPLPVYETVLGNIKFKMEETRDRGSTLLGSKSRYPEWKEDLTTKEKFIEVKISAQNTGKVNITEQTWDIGKITDNEGREYEASYEASDWVPADSMCGALLKPAFTPTMCTKIYEVSAVSTGLKIKVIYREGNQDKEALLDLGL</sequence>
<dbReference type="Proteomes" id="UP000236946">
    <property type="component" value="Unassembled WGS sequence"/>
</dbReference>
<dbReference type="EMBL" id="PFEN01000010">
    <property type="protein sequence ID" value="PJE69719.1"/>
    <property type="molecule type" value="Genomic_DNA"/>
</dbReference>
<keyword evidence="1" id="KW-0472">Membrane</keyword>
<organism evidence="2 3">
    <name type="scientific">Candidatus Staskawiczbacteria bacterium CG10_big_fil_rev_8_21_14_0_10_38_10</name>
    <dbReference type="NCBI Taxonomy" id="1974891"/>
    <lineage>
        <taxon>Bacteria</taxon>
        <taxon>Candidatus Staskawicziibacteriota</taxon>
    </lineage>
</organism>
<proteinExistence type="predicted"/>
<name>A0A2H9T1Z8_9BACT</name>
<keyword evidence="1" id="KW-0812">Transmembrane</keyword>
<feature type="transmembrane region" description="Helical" evidence="1">
    <location>
        <begin position="12"/>
        <end position="37"/>
    </location>
</feature>
<evidence type="ECO:0000256" key="1">
    <source>
        <dbReference type="SAM" id="Phobius"/>
    </source>
</evidence>
<dbReference type="AlphaFoldDB" id="A0A2H9T1Z8"/>